<dbReference type="InterPro" id="IPR006073">
    <property type="entry name" value="GTP-bd"/>
</dbReference>
<dbReference type="PROSITE" id="PS51721">
    <property type="entry name" value="G_CP"/>
    <property type="match status" value="1"/>
</dbReference>
<sequence length="488" mass="54246">MKAKKPQSKRKSTRLQEGIKKKIAAHNRKQKKLEKKDVTWKSRKPKDPGIPNSFPYKGQILAEMEEAKRREAEERALRREQQREAARAAGHTEEEIEESIAREEAADNSNRLAALLESASAAAAEYEGNDDTMDVDDDDSDNEIVIGAEEGVSNVKDLSRKAYDKIYKKVVELSDVVLYVLDARDPEGTRSKDVEHHILANPDKRLIFVLNKIDLVPEEALKAWKTYLERNFPVVPLAASTAAHNAQTFPHPGLTPARTATFLLQALKRFAGQAQKKRSISVGIVGYPNVGKSSVINALTARHGNAGKACPVGALAGVTTSIRKVKIDNKLSVWDSPGIVFPSEKNNVDEVSRLILLNALPPKQIEDPVPAVSLLLKRLLKSEDLFSRLRNTYDIPPIVTIPHDKFVTEFLVHVSRKMGRLGRGGVPDLRSAGMAVLNDWRDGRIAGWAMPKSKAAEKKEDASRPVIVTQWAEEFKLDGLWDGETMEE</sequence>
<keyword evidence="6" id="KW-0342">GTP-binding</keyword>
<evidence type="ECO:0000256" key="2">
    <source>
        <dbReference type="ARBA" id="ARBA00022448"/>
    </source>
</evidence>
<reference evidence="10" key="2">
    <citation type="submission" date="2014-06" db="EMBL/GenBank/DDBJ databases">
        <title>The complete genome of Blastobotrys (Arxula) adeninivorans LS3 - a yeast of biotechnological interest.</title>
        <authorList>
            <person name="Kunze G."/>
            <person name="Gaillardin C."/>
            <person name="Czernicka M."/>
            <person name="Durrens P."/>
            <person name="Martin T."/>
            <person name="Boer E."/>
            <person name="Gabaldon T."/>
            <person name="Cruz J."/>
            <person name="Talla E."/>
            <person name="Marck C."/>
            <person name="Goffeau A."/>
            <person name="Barbe V."/>
            <person name="Baret P."/>
            <person name="Baronian K."/>
            <person name="Beier S."/>
            <person name="Bleykasten C."/>
            <person name="Bode R."/>
            <person name="Casaregola S."/>
            <person name="Despons L."/>
            <person name="Fairhead C."/>
            <person name="Giersberg M."/>
            <person name="Gierski P."/>
            <person name="Hahnel U."/>
            <person name="Hartmann A."/>
            <person name="Jankowska D."/>
            <person name="Jubin C."/>
            <person name="Jung P."/>
            <person name="Lafontaine I."/>
            <person name="Leh-Louis V."/>
            <person name="Lemaire M."/>
            <person name="Marcet-Houben M."/>
            <person name="Mascher M."/>
            <person name="Morel G."/>
            <person name="Richard G.-F."/>
            <person name="Riechen J."/>
            <person name="Sacerdot C."/>
            <person name="Sarkar A."/>
            <person name="Savel G."/>
            <person name="Schacherer J."/>
            <person name="Sherman D."/>
            <person name="Straub M.-L."/>
            <person name="Stein N."/>
            <person name="Thierry A."/>
            <person name="Trautwein-Schult A."/>
            <person name="Westhof E."/>
            <person name="Worch S."/>
            <person name="Dujon B."/>
            <person name="Souciet J.-L."/>
            <person name="Wincker P."/>
            <person name="Scholz U."/>
            <person name="Neuveglise N."/>
        </authorList>
    </citation>
    <scope>NUCLEOTIDE SEQUENCE</scope>
    <source>
        <strain evidence="10">LS3</strain>
    </source>
</reference>
<keyword evidence="5" id="KW-0653">Protein transport</keyword>
<evidence type="ECO:0000256" key="5">
    <source>
        <dbReference type="ARBA" id="ARBA00022927"/>
    </source>
</evidence>
<evidence type="ECO:0000256" key="4">
    <source>
        <dbReference type="ARBA" id="ARBA00022741"/>
    </source>
</evidence>
<organism evidence="10">
    <name type="scientific">Blastobotrys adeninivorans</name>
    <name type="common">Yeast</name>
    <name type="synonym">Arxula adeninivorans</name>
    <dbReference type="NCBI Taxonomy" id="409370"/>
    <lineage>
        <taxon>Eukaryota</taxon>
        <taxon>Fungi</taxon>
        <taxon>Dikarya</taxon>
        <taxon>Ascomycota</taxon>
        <taxon>Saccharomycotina</taxon>
        <taxon>Dipodascomycetes</taxon>
        <taxon>Dipodascales</taxon>
        <taxon>Trichomonascaceae</taxon>
        <taxon>Blastobotrys</taxon>
    </lineage>
</organism>
<dbReference type="GO" id="GO:0005525">
    <property type="term" value="F:GTP binding"/>
    <property type="evidence" value="ECO:0007669"/>
    <property type="project" value="UniProtKB-KW"/>
</dbReference>
<dbReference type="GO" id="GO:0042273">
    <property type="term" value="P:ribosomal large subunit biogenesis"/>
    <property type="evidence" value="ECO:0007669"/>
    <property type="project" value="UniProtKB-ARBA"/>
</dbReference>
<dbReference type="AlphaFoldDB" id="A0A060T7V8"/>
<evidence type="ECO:0000256" key="6">
    <source>
        <dbReference type="ARBA" id="ARBA00023134"/>
    </source>
</evidence>
<name>A0A060T7V8_BLAAD</name>
<dbReference type="InterPro" id="IPR023179">
    <property type="entry name" value="GTP-bd_ortho_bundle_sf"/>
</dbReference>
<proteinExistence type="predicted"/>
<feature type="domain" description="CP-type G" evidence="9">
    <location>
        <begin position="163"/>
        <end position="342"/>
    </location>
</feature>
<dbReference type="InterPro" id="IPR027417">
    <property type="entry name" value="P-loop_NTPase"/>
</dbReference>
<dbReference type="PANTHER" id="PTHR11089">
    <property type="entry name" value="GTP-BINDING PROTEIN-RELATED"/>
    <property type="match status" value="1"/>
</dbReference>
<keyword evidence="4" id="KW-0547">Nucleotide-binding</keyword>
<dbReference type="GO" id="GO:0005730">
    <property type="term" value="C:nucleolus"/>
    <property type="evidence" value="ECO:0007669"/>
    <property type="project" value="UniProtKB-ARBA"/>
</dbReference>
<dbReference type="EMBL" id="HG937693">
    <property type="protein sequence ID" value="CDP35251.1"/>
    <property type="molecule type" value="Genomic_DNA"/>
</dbReference>
<feature type="compositionally biased region" description="Basic residues" evidence="8">
    <location>
        <begin position="21"/>
        <end position="33"/>
    </location>
</feature>
<dbReference type="GO" id="GO:0006364">
    <property type="term" value="P:rRNA processing"/>
    <property type="evidence" value="ECO:0007669"/>
    <property type="project" value="UniProtKB-ARBA"/>
</dbReference>
<keyword evidence="3" id="KW-0690">Ribosome biogenesis</keyword>
<evidence type="ECO:0000256" key="3">
    <source>
        <dbReference type="ARBA" id="ARBA00022517"/>
    </source>
</evidence>
<dbReference type="Pfam" id="PF08701">
    <property type="entry name" value="GN3L_Grn1"/>
    <property type="match status" value="1"/>
</dbReference>
<dbReference type="PANTHER" id="PTHR11089:SF30">
    <property type="entry name" value="GUANINE NUCLEOTIDE-BINDING PROTEIN-LIKE 3 HOMOLOG"/>
    <property type="match status" value="1"/>
</dbReference>
<evidence type="ECO:0000256" key="7">
    <source>
        <dbReference type="ARBA" id="ARBA00023242"/>
    </source>
</evidence>
<comment type="subcellular location">
    <subcellularLocation>
        <location evidence="1">Nucleus</location>
    </subcellularLocation>
</comment>
<evidence type="ECO:0000256" key="1">
    <source>
        <dbReference type="ARBA" id="ARBA00004123"/>
    </source>
</evidence>
<dbReference type="PhylomeDB" id="A0A060T7V8"/>
<reference evidence="10" key="1">
    <citation type="submission" date="2014-02" db="EMBL/GenBank/DDBJ databases">
        <authorList>
            <person name="Genoscope - CEA"/>
        </authorList>
    </citation>
    <scope>NUCLEOTIDE SEQUENCE</scope>
    <source>
        <strain evidence="10">LS3</strain>
    </source>
</reference>
<dbReference type="InterPro" id="IPR014813">
    <property type="entry name" value="Gnl3_N_dom"/>
</dbReference>
<feature type="compositionally biased region" description="Basic residues" evidence="8">
    <location>
        <begin position="1"/>
        <end position="13"/>
    </location>
</feature>
<dbReference type="Gene3D" id="1.10.1580.10">
    <property type="match status" value="1"/>
</dbReference>
<dbReference type="FunFam" id="1.10.1580.10:FF:000006">
    <property type="entry name" value="Nuclear GTP-binding protein NUG1"/>
    <property type="match status" value="1"/>
</dbReference>
<dbReference type="GO" id="GO:0030684">
    <property type="term" value="C:preribosome"/>
    <property type="evidence" value="ECO:0007669"/>
    <property type="project" value="UniProtKB-ARBA"/>
</dbReference>
<feature type="region of interest" description="Disordered" evidence="8">
    <location>
        <begin position="85"/>
        <end position="104"/>
    </location>
</feature>
<dbReference type="PRINTS" id="PR00326">
    <property type="entry name" value="GTP1OBG"/>
</dbReference>
<protein>
    <submittedName>
        <fullName evidence="10">ARAD1C31020p</fullName>
    </submittedName>
</protein>
<dbReference type="Gene3D" id="3.40.50.300">
    <property type="entry name" value="P-loop containing nucleotide triphosphate hydrolases"/>
    <property type="match status" value="1"/>
</dbReference>
<accession>A0A060T7V8</accession>
<evidence type="ECO:0000259" key="9">
    <source>
        <dbReference type="PROSITE" id="PS51721"/>
    </source>
</evidence>
<dbReference type="Pfam" id="PF01926">
    <property type="entry name" value="MMR_HSR1"/>
    <property type="match status" value="1"/>
</dbReference>
<feature type="region of interest" description="Disordered" evidence="8">
    <location>
        <begin position="1"/>
        <end position="57"/>
    </location>
</feature>
<dbReference type="InterPro" id="IPR050755">
    <property type="entry name" value="TRAFAC_YlqF/YawG_RiboMat"/>
</dbReference>
<dbReference type="InterPro" id="IPR030378">
    <property type="entry name" value="G_CP_dom"/>
</dbReference>
<dbReference type="SUPFAM" id="SSF52540">
    <property type="entry name" value="P-loop containing nucleoside triphosphate hydrolases"/>
    <property type="match status" value="1"/>
</dbReference>
<evidence type="ECO:0000313" key="10">
    <source>
        <dbReference type="EMBL" id="CDP35251.1"/>
    </source>
</evidence>
<evidence type="ECO:0000256" key="8">
    <source>
        <dbReference type="SAM" id="MobiDB-lite"/>
    </source>
</evidence>
<dbReference type="GO" id="GO:0015031">
    <property type="term" value="P:protein transport"/>
    <property type="evidence" value="ECO:0007669"/>
    <property type="project" value="UniProtKB-KW"/>
</dbReference>
<gene>
    <name evidence="10" type="ORF">GNLVRS02_ARAD1C31020g</name>
</gene>
<keyword evidence="2" id="KW-0813">Transport</keyword>
<keyword evidence="7" id="KW-0539">Nucleus</keyword>